<dbReference type="Pfam" id="PF19278">
    <property type="entry name" value="Hydant_A_C"/>
    <property type="match status" value="1"/>
</dbReference>
<dbReference type="SUPFAM" id="SSF53067">
    <property type="entry name" value="Actin-like ATPase domain"/>
    <property type="match status" value="1"/>
</dbReference>
<reference evidence="4 5" key="1">
    <citation type="submission" date="2018-05" db="EMBL/GenBank/DDBJ databases">
        <title>Acuticoccus sediminis sp. nov., isolated from deep-sea sediment of Indian Ocean.</title>
        <authorList>
            <person name="Liu X."/>
            <person name="Lai Q."/>
            <person name="Du Y."/>
            <person name="Sun F."/>
            <person name="Zhang X."/>
            <person name="Wang S."/>
            <person name="Shao Z."/>
        </authorList>
    </citation>
    <scope>NUCLEOTIDE SEQUENCE [LARGE SCALE GENOMIC DNA]</scope>
    <source>
        <strain evidence="4 5">PTG4-2</strain>
    </source>
</reference>
<dbReference type="RefSeq" id="WP_111348682.1">
    <property type="nucleotide sequence ID" value="NZ_JAIWKD010000007.1"/>
</dbReference>
<comment type="caution">
    <text evidence="4">The sequence shown here is derived from an EMBL/GenBank/DDBJ whole genome shotgun (WGS) entry which is preliminary data.</text>
</comment>
<feature type="domain" description="Acetophenone carboxylase-like C-terminal" evidence="3">
    <location>
        <begin position="518"/>
        <end position="688"/>
    </location>
</feature>
<dbReference type="GO" id="GO:0017168">
    <property type="term" value="F:5-oxoprolinase (ATP-hydrolyzing) activity"/>
    <property type="evidence" value="ECO:0007669"/>
    <property type="project" value="TreeGrafter"/>
</dbReference>
<dbReference type="InterPro" id="IPR045079">
    <property type="entry name" value="Oxoprolinase-like"/>
</dbReference>
<dbReference type="PANTHER" id="PTHR11365:SF23">
    <property type="entry name" value="HYPOTHETICAL 5-OXOPROLINASE (EUROFUNG)-RELATED"/>
    <property type="match status" value="1"/>
</dbReference>
<evidence type="ECO:0000259" key="2">
    <source>
        <dbReference type="Pfam" id="PF05378"/>
    </source>
</evidence>
<dbReference type="Pfam" id="PF05378">
    <property type="entry name" value="Hydant_A_N"/>
    <property type="match status" value="1"/>
</dbReference>
<dbReference type="Proteomes" id="UP000249590">
    <property type="component" value="Unassembled WGS sequence"/>
</dbReference>
<gene>
    <name evidence="4" type="ORF">DLJ53_20490</name>
</gene>
<organism evidence="4 5">
    <name type="scientific">Acuticoccus sediminis</name>
    <dbReference type="NCBI Taxonomy" id="2184697"/>
    <lineage>
        <taxon>Bacteria</taxon>
        <taxon>Pseudomonadati</taxon>
        <taxon>Pseudomonadota</taxon>
        <taxon>Alphaproteobacteria</taxon>
        <taxon>Hyphomicrobiales</taxon>
        <taxon>Amorphaceae</taxon>
        <taxon>Acuticoccus</taxon>
    </lineage>
</organism>
<dbReference type="OrthoDB" id="9759608at2"/>
<feature type="domain" description="Hydantoinase A/oxoprolinase" evidence="1">
    <location>
        <begin position="209"/>
        <end position="497"/>
    </location>
</feature>
<name>A0A8B2NQ23_9HYPH</name>
<dbReference type="EMBL" id="QHHQ01000004">
    <property type="protein sequence ID" value="RAI00098.1"/>
    <property type="molecule type" value="Genomic_DNA"/>
</dbReference>
<dbReference type="InterPro" id="IPR043129">
    <property type="entry name" value="ATPase_NBD"/>
</dbReference>
<dbReference type="AlphaFoldDB" id="A0A8B2NQ23"/>
<evidence type="ECO:0000313" key="4">
    <source>
        <dbReference type="EMBL" id="RAI00098.1"/>
    </source>
</evidence>
<protein>
    <submittedName>
        <fullName evidence="4">Hydantoinase</fullName>
    </submittedName>
</protein>
<dbReference type="InterPro" id="IPR049517">
    <property type="entry name" value="ACX-like_C"/>
</dbReference>
<evidence type="ECO:0000259" key="3">
    <source>
        <dbReference type="Pfam" id="PF19278"/>
    </source>
</evidence>
<dbReference type="InterPro" id="IPR002821">
    <property type="entry name" value="Hydantoinase_A"/>
</dbReference>
<evidence type="ECO:0000259" key="1">
    <source>
        <dbReference type="Pfam" id="PF01968"/>
    </source>
</evidence>
<proteinExistence type="predicted"/>
<accession>A0A8B2NQ23</accession>
<sequence length="693" mass="73213">MSDASYRIGIDVGGTFTDFVLANRTRATLAFYKEPSVPDDPSLAVERGLDALFRAHGIAPGDVELIVHGTTIGLNAIIQRRGARMALVVSRGNRDLLEIARLRLPSSYDFTVPREMPLVPRDLVFEVSARMRSDGSLITPLDMAEVDALAGTLRAADVDAVAIVLLNAYRDASLETELADALSARLGDVLVTSSGVIWPEVREYERGLVAGLNAYIHPLMTDYFDRLEARVEKHGVTAPIYITANNGGTLSLKTARDRPIDTVLSGPASGVVASTKVGGAAERLQLVTFDMGGTSADIAVCQTGVPEFTTTTFVGDFPLMMPVVNVGAIGAGGGSIVWVDAQGLLKVGPLSAGADPGPVSYGRGGTQPTMTDCYITLGIIDPATFLGGRMTLDVAAARQALEGIADRLGYPAGEDRAVRAATAAIGVASAKMATEITKLLATAGVDPRDFALVAYGGAGPTHASLLAEEAQLDTVLVPTAPGTFCALGAILADVRRDYVRTARHTIGAVMPGRSGWATIESLIEALEAEARDWLSREGRLVGEADVSVSFNLRYGGQAYEIEIIVPPAERDTIDEAGIVARFHAEHDRLYGFREDETPIETATVRLGVIGRVAPVALPEPDATAPAPRGHRPLWHRGEVVGAAVYQRADVGRGAVVPGPAIIEQLDTTTLILPGWRAVADRLGTLHLSREAAQ</sequence>
<dbReference type="Pfam" id="PF01968">
    <property type="entry name" value="Hydantoinase_A"/>
    <property type="match status" value="1"/>
</dbReference>
<dbReference type="InterPro" id="IPR008040">
    <property type="entry name" value="Hydant_A_N"/>
</dbReference>
<dbReference type="GO" id="GO:0005829">
    <property type="term" value="C:cytosol"/>
    <property type="evidence" value="ECO:0007669"/>
    <property type="project" value="TreeGrafter"/>
</dbReference>
<dbReference type="GO" id="GO:0006749">
    <property type="term" value="P:glutathione metabolic process"/>
    <property type="evidence" value="ECO:0007669"/>
    <property type="project" value="TreeGrafter"/>
</dbReference>
<keyword evidence="5" id="KW-1185">Reference proteome</keyword>
<feature type="domain" description="Hydantoinase/oxoprolinase N-terminal" evidence="2">
    <location>
        <begin position="7"/>
        <end position="183"/>
    </location>
</feature>
<evidence type="ECO:0000313" key="5">
    <source>
        <dbReference type="Proteomes" id="UP000249590"/>
    </source>
</evidence>
<dbReference type="PANTHER" id="PTHR11365">
    <property type="entry name" value="5-OXOPROLINASE RELATED"/>
    <property type="match status" value="1"/>
</dbReference>